<accession>A0A2P5E911</accession>
<comment type="caution">
    <text evidence="1">The sequence shown here is derived from an EMBL/GenBank/DDBJ whole genome shotgun (WGS) entry which is preliminary data.</text>
</comment>
<dbReference type="EMBL" id="JXTC01000204">
    <property type="protein sequence ID" value="PON82004.1"/>
    <property type="molecule type" value="Genomic_DNA"/>
</dbReference>
<dbReference type="STRING" id="63057.A0A2P5E911"/>
<dbReference type="GO" id="GO:0005664">
    <property type="term" value="C:nuclear origin of replication recognition complex"/>
    <property type="evidence" value="ECO:0007669"/>
    <property type="project" value="UniProtKB-UniRule"/>
</dbReference>
<organism evidence="1 2">
    <name type="scientific">Trema orientale</name>
    <name type="common">Charcoal tree</name>
    <name type="synonym">Celtis orientalis</name>
    <dbReference type="NCBI Taxonomy" id="63057"/>
    <lineage>
        <taxon>Eukaryota</taxon>
        <taxon>Viridiplantae</taxon>
        <taxon>Streptophyta</taxon>
        <taxon>Embryophyta</taxon>
        <taxon>Tracheophyta</taxon>
        <taxon>Spermatophyta</taxon>
        <taxon>Magnoliopsida</taxon>
        <taxon>eudicotyledons</taxon>
        <taxon>Gunneridae</taxon>
        <taxon>Pentapetalae</taxon>
        <taxon>rosids</taxon>
        <taxon>fabids</taxon>
        <taxon>Rosales</taxon>
        <taxon>Cannabaceae</taxon>
        <taxon>Trema</taxon>
    </lineage>
</organism>
<dbReference type="Proteomes" id="UP000237000">
    <property type="component" value="Unassembled WGS sequence"/>
</dbReference>
<reference evidence="2" key="1">
    <citation type="submission" date="2016-06" db="EMBL/GenBank/DDBJ databases">
        <title>Parallel loss of symbiosis genes in relatives of nitrogen-fixing non-legume Parasponia.</title>
        <authorList>
            <person name="Van Velzen R."/>
            <person name="Holmer R."/>
            <person name="Bu F."/>
            <person name="Rutten L."/>
            <person name="Van Zeijl A."/>
            <person name="Liu W."/>
            <person name="Santuari L."/>
            <person name="Cao Q."/>
            <person name="Sharma T."/>
            <person name="Shen D."/>
            <person name="Roswanjaya Y."/>
            <person name="Wardhani T."/>
            <person name="Kalhor M.S."/>
            <person name="Jansen J."/>
            <person name="Van den Hoogen J."/>
            <person name="Gungor B."/>
            <person name="Hartog M."/>
            <person name="Hontelez J."/>
            <person name="Verver J."/>
            <person name="Yang W.-C."/>
            <person name="Schijlen E."/>
            <person name="Repin R."/>
            <person name="Schilthuizen M."/>
            <person name="Schranz E."/>
            <person name="Heidstra R."/>
            <person name="Miyata K."/>
            <person name="Fedorova E."/>
            <person name="Kohlen W."/>
            <person name="Bisseling T."/>
            <person name="Smit S."/>
            <person name="Geurts R."/>
        </authorList>
    </citation>
    <scope>NUCLEOTIDE SEQUENCE [LARGE SCALE GENOMIC DNA]</scope>
    <source>
        <strain evidence="2">cv. RG33-2</strain>
    </source>
</reference>
<dbReference type="InterPro" id="IPR007220">
    <property type="entry name" value="ORC2"/>
</dbReference>
<dbReference type="GO" id="GO:0006260">
    <property type="term" value="P:DNA replication"/>
    <property type="evidence" value="ECO:0007669"/>
    <property type="project" value="UniProtKB-UniRule"/>
</dbReference>
<dbReference type="AlphaFoldDB" id="A0A2P5E911"/>
<gene>
    <name evidence="1" type="ORF">TorRG33x02_222220</name>
</gene>
<dbReference type="PANTHER" id="PTHR14052">
    <property type="entry name" value="ORIGIN RECOGNITION COMPLEX SUBUNIT 2"/>
    <property type="match status" value="1"/>
</dbReference>
<evidence type="ECO:0000313" key="2">
    <source>
        <dbReference type="Proteomes" id="UP000237000"/>
    </source>
</evidence>
<dbReference type="OrthoDB" id="20198at2759"/>
<protein>
    <submittedName>
        <fullName evidence="1">Origin recognition complex, subunit</fullName>
    </submittedName>
</protein>
<keyword evidence="2" id="KW-1185">Reference proteome</keyword>
<dbReference type="PANTHER" id="PTHR14052:SF0">
    <property type="entry name" value="ORIGIN RECOGNITION COMPLEX SUBUNIT 2"/>
    <property type="match status" value="1"/>
</dbReference>
<proteinExistence type="predicted"/>
<dbReference type="InParanoid" id="A0A2P5E911"/>
<name>A0A2P5E911_TREOI</name>
<evidence type="ECO:0000313" key="1">
    <source>
        <dbReference type="EMBL" id="PON82004.1"/>
    </source>
</evidence>
<dbReference type="GO" id="GO:0003688">
    <property type="term" value="F:DNA replication origin binding"/>
    <property type="evidence" value="ECO:0007669"/>
    <property type="project" value="UniProtKB-UniRule"/>
</dbReference>
<sequence>MCTLCVSIMGLDVATRHTSHVPTFASYKVEGMFFPLILANGNTGQSAKTAALVLLSLTPNAQSVFRVLAEYLYIFWSIGPQKFISYPGVLFLSTGTYIFITYPIQGCQSRICTLPVENDSWQVARLHLTPI</sequence>